<protein>
    <recommendedName>
        <fullName evidence="4">CCHC-type domain-containing protein</fullName>
    </recommendedName>
</protein>
<feature type="compositionally biased region" description="Low complexity" evidence="1">
    <location>
        <begin position="1"/>
        <end position="15"/>
    </location>
</feature>
<keyword evidence="3" id="KW-1185">Reference proteome</keyword>
<dbReference type="Proteomes" id="UP001190700">
    <property type="component" value="Unassembled WGS sequence"/>
</dbReference>
<name>A0AAE0BKV7_9CHLO</name>
<reference evidence="2 3" key="1">
    <citation type="journal article" date="2015" name="Genome Biol. Evol.">
        <title>Comparative Genomics of a Bacterivorous Green Alga Reveals Evolutionary Causalities and Consequences of Phago-Mixotrophic Mode of Nutrition.</title>
        <authorList>
            <person name="Burns J.A."/>
            <person name="Paasch A."/>
            <person name="Narechania A."/>
            <person name="Kim E."/>
        </authorList>
    </citation>
    <scope>NUCLEOTIDE SEQUENCE [LARGE SCALE GENOMIC DNA]</scope>
    <source>
        <strain evidence="2 3">PLY_AMNH</strain>
    </source>
</reference>
<comment type="caution">
    <text evidence="2">The sequence shown here is derived from an EMBL/GenBank/DDBJ whole genome shotgun (WGS) entry which is preliminary data.</text>
</comment>
<evidence type="ECO:0008006" key="4">
    <source>
        <dbReference type="Google" id="ProtNLM"/>
    </source>
</evidence>
<gene>
    <name evidence="2" type="ORF">CYMTET_52099</name>
</gene>
<evidence type="ECO:0000313" key="3">
    <source>
        <dbReference type="Proteomes" id="UP001190700"/>
    </source>
</evidence>
<proteinExistence type="predicted"/>
<accession>A0AAE0BKV7</accession>
<organism evidence="2 3">
    <name type="scientific">Cymbomonas tetramitiformis</name>
    <dbReference type="NCBI Taxonomy" id="36881"/>
    <lineage>
        <taxon>Eukaryota</taxon>
        <taxon>Viridiplantae</taxon>
        <taxon>Chlorophyta</taxon>
        <taxon>Pyramimonadophyceae</taxon>
        <taxon>Pyramimonadales</taxon>
        <taxon>Pyramimonadaceae</taxon>
        <taxon>Cymbomonas</taxon>
    </lineage>
</organism>
<evidence type="ECO:0000313" key="2">
    <source>
        <dbReference type="EMBL" id="KAK3237854.1"/>
    </source>
</evidence>
<evidence type="ECO:0000256" key="1">
    <source>
        <dbReference type="SAM" id="MobiDB-lite"/>
    </source>
</evidence>
<dbReference type="AlphaFoldDB" id="A0AAE0BKV7"/>
<dbReference type="EMBL" id="LGRX02034420">
    <property type="protein sequence ID" value="KAK3237854.1"/>
    <property type="molecule type" value="Genomic_DNA"/>
</dbReference>
<feature type="region of interest" description="Disordered" evidence="1">
    <location>
        <begin position="1"/>
        <end position="26"/>
    </location>
</feature>
<sequence>MLENGPTTAAAAAVTPLPPPPGLSRTETPRVRRCFACGSTEHIVHNCTDAVKLKEWRANAPARLANSPGFVAAVIWAIEQQEDLSRVNGVPEEFSEEVLALASCEDEQGYQTLAALAGIDLVEGDGLPPAGDDE</sequence>